<dbReference type="InterPro" id="IPR001680">
    <property type="entry name" value="WD40_rpt"/>
</dbReference>
<feature type="repeat" description="WD" evidence="3">
    <location>
        <begin position="186"/>
        <end position="227"/>
    </location>
</feature>
<evidence type="ECO:0008006" key="6">
    <source>
        <dbReference type="Google" id="ProtNLM"/>
    </source>
</evidence>
<dbReference type="Gene3D" id="2.130.10.10">
    <property type="entry name" value="YVTN repeat-like/Quinoprotein amine dehydrogenase"/>
    <property type="match status" value="2"/>
</dbReference>
<dbReference type="EMBL" id="JANATA010000026">
    <property type="protein sequence ID" value="MCP3429611.1"/>
    <property type="molecule type" value="Genomic_DNA"/>
</dbReference>
<evidence type="ECO:0000256" key="1">
    <source>
        <dbReference type="ARBA" id="ARBA00022574"/>
    </source>
</evidence>
<evidence type="ECO:0000313" key="5">
    <source>
        <dbReference type="Proteomes" id="UP001165413"/>
    </source>
</evidence>
<evidence type="ECO:0000256" key="2">
    <source>
        <dbReference type="ARBA" id="ARBA00022737"/>
    </source>
</evidence>
<comment type="caution">
    <text evidence="4">The sequence shown here is derived from an EMBL/GenBank/DDBJ whole genome shotgun (WGS) entry which is preliminary data.</text>
</comment>
<dbReference type="RefSeq" id="WP_254102174.1">
    <property type="nucleotide sequence ID" value="NZ_JANATA010000026.1"/>
</dbReference>
<name>A0AA42BQL1_9ALTE</name>
<dbReference type="SMART" id="SM00320">
    <property type="entry name" value="WD40"/>
    <property type="match status" value="6"/>
</dbReference>
<feature type="repeat" description="WD" evidence="3">
    <location>
        <begin position="145"/>
        <end position="186"/>
    </location>
</feature>
<dbReference type="PROSITE" id="PS50082">
    <property type="entry name" value="WD_REPEATS_2"/>
    <property type="match status" value="3"/>
</dbReference>
<dbReference type="PANTHER" id="PTHR19879">
    <property type="entry name" value="TRANSCRIPTION INITIATION FACTOR TFIID"/>
    <property type="match status" value="1"/>
</dbReference>
<accession>A0AA42BQL1</accession>
<dbReference type="PROSITE" id="PS50294">
    <property type="entry name" value="WD_REPEATS_REGION"/>
    <property type="match status" value="2"/>
</dbReference>
<evidence type="ECO:0000256" key="3">
    <source>
        <dbReference type="PROSITE-ProRule" id="PRU00221"/>
    </source>
</evidence>
<keyword evidence="1 3" id="KW-0853">WD repeat</keyword>
<gene>
    <name evidence="4" type="ORF">NLF92_11720</name>
</gene>
<organism evidence="4 5">
    <name type="scientific">Opacimonas viscosa</name>
    <dbReference type="NCBI Taxonomy" id="2961944"/>
    <lineage>
        <taxon>Bacteria</taxon>
        <taxon>Pseudomonadati</taxon>
        <taxon>Pseudomonadota</taxon>
        <taxon>Gammaproteobacteria</taxon>
        <taxon>Alteromonadales</taxon>
        <taxon>Alteromonadaceae</taxon>
        <taxon>Opacimonas</taxon>
    </lineage>
</organism>
<proteinExistence type="predicted"/>
<sequence length="317" mass="34997">MSLLSACSVPEDAPEQRIDLSVGGALSADILTAYDVGIVSSVNNGVKVWELSTGQLKFDWRHEGDANNLVTKIDISADGLYAMTADREAFALWDLTVGEPVGFWRIDIASIRDIAVSKKGETLLVGRGDGSVLLLNPKTGRRLEFMGHTEKINAVDLSPNGFYALTGSNDYTALLWDTRTAQVLRKFEHQSRVSMVGLDEYGRYAFTADSKDHSKIWDITTGQLISTLQYFERQKIITALKFSKDGKYLLTGSPSRALDLWDVQTGERLARYKVGVHPDASMPTAMVHSVDFMPDSEIPASLSSSGFFEIWHKAISH</sequence>
<reference evidence="4" key="1">
    <citation type="submission" date="2022-07" db="EMBL/GenBank/DDBJ databases">
        <title>Characterization of the Novel Bacterium Alteromonas immobilis LMIT006 and Alteromonas gregis LMIT007.</title>
        <authorList>
            <person name="Lin X."/>
        </authorList>
    </citation>
    <scope>NUCLEOTIDE SEQUENCE</scope>
    <source>
        <strain evidence="4">LMIT007</strain>
    </source>
</reference>
<evidence type="ECO:0000313" key="4">
    <source>
        <dbReference type="EMBL" id="MCP3429611.1"/>
    </source>
</evidence>
<dbReference type="Proteomes" id="UP001165413">
    <property type="component" value="Unassembled WGS sequence"/>
</dbReference>
<keyword evidence="5" id="KW-1185">Reference proteome</keyword>
<dbReference type="PANTHER" id="PTHR19879:SF9">
    <property type="entry name" value="TRANSCRIPTION INITIATION FACTOR TFIID SUBUNIT 5"/>
    <property type="match status" value="1"/>
</dbReference>
<protein>
    <recommendedName>
        <fullName evidence="6">WD40 repeat domain-containing protein</fullName>
    </recommendedName>
</protein>
<dbReference type="InterPro" id="IPR015943">
    <property type="entry name" value="WD40/YVTN_repeat-like_dom_sf"/>
</dbReference>
<dbReference type="InterPro" id="IPR019775">
    <property type="entry name" value="WD40_repeat_CS"/>
</dbReference>
<dbReference type="PROSITE" id="PS00678">
    <property type="entry name" value="WD_REPEATS_1"/>
    <property type="match status" value="1"/>
</dbReference>
<dbReference type="InterPro" id="IPR036322">
    <property type="entry name" value="WD40_repeat_dom_sf"/>
</dbReference>
<keyword evidence="2" id="KW-0677">Repeat</keyword>
<dbReference type="Pfam" id="PF00400">
    <property type="entry name" value="WD40"/>
    <property type="match status" value="2"/>
</dbReference>
<dbReference type="AlphaFoldDB" id="A0AA42BQL1"/>
<feature type="repeat" description="WD" evidence="3">
    <location>
        <begin position="230"/>
        <end position="271"/>
    </location>
</feature>
<dbReference type="SUPFAM" id="SSF50978">
    <property type="entry name" value="WD40 repeat-like"/>
    <property type="match status" value="1"/>
</dbReference>